<dbReference type="EMBL" id="CAEZSE010000218">
    <property type="protein sequence ID" value="CAB4544159.1"/>
    <property type="molecule type" value="Genomic_DNA"/>
</dbReference>
<dbReference type="SUPFAM" id="SSF54292">
    <property type="entry name" value="2Fe-2S ferredoxin-like"/>
    <property type="match status" value="1"/>
</dbReference>
<protein>
    <submittedName>
        <fullName evidence="6">Unannotated protein</fullName>
    </submittedName>
</protein>
<dbReference type="InterPro" id="IPR001041">
    <property type="entry name" value="2Fe-2S_ferredoxin-type"/>
</dbReference>
<evidence type="ECO:0000259" key="1">
    <source>
        <dbReference type="PROSITE" id="PS51085"/>
    </source>
</evidence>
<feature type="domain" description="2Fe-2S ferredoxin-type" evidence="1">
    <location>
        <begin position="7"/>
        <end position="107"/>
    </location>
</feature>
<proteinExistence type="predicted"/>
<evidence type="ECO:0000313" key="4">
    <source>
        <dbReference type="EMBL" id="CAB4673448.1"/>
    </source>
</evidence>
<organism evidence="6">
    <name type="scientific">freshwater metagenome</name>
    <dbReference type="NCBI Taxonomy" id="449393"/>
    <lineage>
        <taxon>unclassified sequences</taxon>
        <taxon>metagenomes</taxon>
        <taxon>ecological metagenomes</taxon>
    </lineage>
</organism>
<reference evidence="6" key="1">
    <citation type="submission" date="2020-05" db="EMBL/GenBank/DDBJ databases">
        <authorList>
            <person name="Chiriac C."/>
            <person name="Salcher M."/>
            <person name="Ghai R."/>
            <person name="Kavagutti S V."/>
        </authorList>
    </citation>
    <scope>NUCLEOTIDE SEQUENCE</scope>
</reference>
<dbReference type="EMBL" id="CAFAAP010000084">
    <property type="protein sequence ID" value="CAB4803133.1"/>
    <property type="molecule type" value="Genomic_DNA"/>
</dbReference>
<evidence type="ECO:0000313" key="6">
    <source>
        <dbReference type="EMBL" id="CAB5066764.1"/>
    </source>
</evidence>
<dbReference type="InterPro" id="IPR017896">
    <property type="entry name" value="4Fe4S_Fe-S-bd"/>
</dbReference>
<dbReference type="NCBIfam" id="NF005746">
    <property type="entry name" value="PRK07570.1"/>
    <property type="match status" value="1"/>
</dbReference>
<dbReference type="InterPro" id="IPR025192">
    <property type="entry name" value="Succ_DH/fum_Rdtase_N"/>
</dbReference>
<dbReference type="InterPro" id="IPR017900">
    <property type="entry name" value="4Fe4S_Fe_S_CS"/>
</dbReference>
<dbReference type="SUPFAM" id="SSF46548">
    <property type="entry name" value="alpha-helical ferredoxin"/>
    <property type="match status" value="1"/>
</dbReference>
<dbReference type="InterPro" id="IPR009051">
    <property type="entry name" value="Helical_ferredxn"/>
</dbReference>
<dbReference type="PROSITE" id="PS00198">
    <property type="entry name" value="4FE4S_FER_1"/>
    <property type="match status" value="1"/>
</dbReference>
<dbReference type="AlphaFoldDB" id="A0A6J7UJQ6"/>
<gene>
    <name evidence="3" type="ORF">UFOPK1353_01110</name>
    <name evidence="4" type="ORF">UFOPK2292_00933</name>
    <name evidence="5" type="ORF">UFOPK3026_00665</name>
    <name evidence="6" type="ORF">UFOPK4345_01071</name>
</gene>
<accession>A0A6J7UJQ6</accession>
<dbReference type="InterPro" id="IPR006058">
    <property type="entry name" value="2Fe2S_fd_BS"/>
</dbReference>
<evidence type="ECO:0000259" key="2">
    <source>
        <dbReference type="PROSITE" id="PS51379"/>
    </source>
</evidence>
<feature type="domain" description="4Fe-4S ferredoxin-type" evidence="2">
    <location>
        <begin position="154"/>
        <end position="183"/>
    </location>
</feature>
<evidence type="ECO:0000313" key="3">
    <source>
        <dbReference type="EMBL" id="CAB4544159.1"/>
    </source>
</evidence>
<dbReference type="InterPro" id="IPR036010">
    <property type="entry name" value="2Fe-2S_ferredoxin-like_sf"/>
</dbReference>
<dbReference type="PANTHER" id="PTHR11921">
    <property type="entry name" value="SUCCINATE DEHYDROGENASE IRON-SULFUR PROTEIN"/>
    <property type="match status" value="1"/>
</dbReference>
<dbReference type="GO" id="GO:0009055">
    <property type="term" value="F:electron transfer activity"/>
    <property type="evidence" value="ECO:0007669"/>
    <property type="project" value="InterPro"/>
</dbReference>
<dbReference type="PROSITE" id="PS51085">
    <property type="entry name" value="2FE2S_FER_2"/>
    <property type="match status" value="1"/>
</dbReference>
<dbReference type="Gene3D" id="3.10.20.30">
    <property type="match status" value="1"/>
</dbReference>
<dbReference type="EMBL" id="CAFBQV010000183">
    <property type="protein sequence ID" value="CAB5066764.1"/>
    <property type="molecule type" value="Genomic_DNA"/>
</dbReference>
<dbReference type="InterPro" id="IPR050573">
    <property type="entry name" value="SDH/FRD_Iron-Sulfur"/>
</dbReference>
<dbReference type="EMBL" id="CAEZWU010000138">
    <property type="protein sequence ID" value="CAB4673448.1"/>
    <property type="molecule type" value="Genomic_DNA"/>
</dbReference>
<dbReference type="Gene3D" id="1.10.1060.10">
    <property type="entry name" value="Alpha-helical ferredoxin"/>
    <property type="match status" value="1"/>
</dbReference>
<name>A0A6J7UJQ6_9ZZZZ</name>
<dbReference type="Pfam" id="PF12838">
    <property type="entry name" value="Fer4_7"/>
    <property type="match status" value="1"/>
</dbReference>
<dbReference type="PROSITE" id="PS00197">
    <property type="entry name" value="2FE2S_FER_1"/>
    <property type="match status" value="1"/>
</dbReference>
<evidence type="ECO:0000313" key="5">
    <source>
        <dbReference type="EMBL" id="CAB4803133.1"/>
    </source>
</evidence>
<dbReference type="PROSITE" id="PS51379">
    <property type="entry name" value="4FE4S_FER_2"/>
    <property type="match status" value="1"/>
</dbReference>
<dbReference type="InterPro" id="IPR012675">
    <property type="entry name" value="Beta-grasp_dom_sf"/>
</dbReference>
<dbReference type="GO" id="GO:0051537">
    <property type="term" value="F:2 iron, 2 sulfur cluster binding"/>
    <property type="evidence" value="ECO:0007669"/>
    <property type="project" value="InterPro"/>
</dbReference>
<dbReference type="Pfam" id="PF13085">
    <property type="entry name" value="Fer2_3"/>
    <property type="match status" value="1"/>
</dbReference>
<dbReference type="GO" id="GO:0009060">
    <property type="term" value="P:aerobic respiration"/>
    <property type="evidence" value="ECO:0007669"/>
    <property type="project" value="TreeGrafter"/>
</dbReference>
<dbReference type="PANTHER" id="PTHR11921:SF41">
    <property type="entry name" value="SUCCINATE DEHYDROGENASE"/>
    <property type="match status" value="1"/>
</dbReference>
<sequence length="257" mass="27686">MKHLTNLKLKVWRQDGPDTAGKFETHVVESVSDEASFLEMLDQLNERLIGENKDAIVFDHDCREGICGTCSLMINGRAHGPQRATTTCQLHMRTFSSGDEIVIEPWRAAAFPIIKDLMVDRASFDRIVESGGFITAPTGGAPDANLIPVPKPVSDAAMDSAACIGCGACVAACPNGAANLFTGAKISHLSVLPQGQAERFKRAEAMVNSMDDQFGSCTNHGECSAACPKEISLDVIALMNSDFRKSKSKNRKQLSRG</sequence>
<dbReference type="GO" id="GO:0022904">
    <property type="term" value="P:respiratory electron transport chain"/>
    <property type="evidence" value="ECO:0007669"/>
    <property type="project" value="TreeGrafter"/>
</dbReference>